<dbReference type="PATRIC" id="fig|1056807.3.peg.27"/>
<name>A0A0C1H4C1_9NEIS</name>
<gene>
    <name evidence="1" type="ORF">MCC93_00280</name>
</gene>
<dbReference type="Proteomes" id="UP000031390">
    <property type="component" value="Unassembled WGS sequence"/>
</dbReference>
<proteinExistence type="predicted"/>
<dbReference type="AlphaFoldDB" id="A0A0C1H4C1"/>
<organism evidence="1 2">
    <name type="scientific">Morococcus cerebrosus</name>
    <dbReference type="NCBI Taxonomy" id="1056807"/>
    <lineage>
        <taxon>Bacteria</taxon>
        <taxon>Pseudomonadati</taxon>
        <taxon>Pseudomonadota</taxon>
        <taxon>Betaproteobacteria</taxon>
        <taxon>Neisseriales</taxon>
        <taxon>Neisseriaceae</taxon>
        <taxon>Morococcus</taxon>
    </lineage>
</organism>
<evidence type="ECO:0000313" key="1">
    <source>
        <dbReference type="EMBL" id="KIC13301.1"/>
    </source>
</evidence>
<comment type="caution">
    <text evidence="1">The sequence shown here is derived from an EMBL/GenBank/DDBJ whole genome shotgun (WGS) entry which is preliminary data.</text>
</comment>
<evidence type="ECO:0000313" key="2">
    <source>
        <dbReference type="Proteomes" id="UP000031390"/>
    </source>
</evidence>
<sequence>MEICYQGKGRLKTVLHMKIHGFKMFKRPFSNPLLYFFFK</sequence>
<reference evidence="1 2" key="1">
    <citation type="submission" date="2014-12" db="EMBL/GenBank/DDBJ databases">
        <title>Genome sequence of Morococcus cerebrosus.</title>
        <authorList>
            <person name="Shin S.-K."/>
            <person name="Yi H."/>
        </authorList>
    </citation>
    <scope>NUCLEOTIDE SEQUENCE [LARGE SCALE GENOMIC DNA]</scope>
    <source>
        <strain evidence="1 2">CIP 81.93</strain>
    </source>
</reference>
<dbReference type="EMBL" id="JUFZ01000001">
    <property type="protein sequence ID" value="KIC13301.1"/>
    <property type="molecule type" value="Genomic_DNA"/>
</dbReference>
<accession>A0A0C1H4C1</accession>
<protein>
    <submittedName>
        <fullName evidence="1">Uncharacterized protein</fullName>
    </submittedName>
</protein>